<dbReference type="AlphaFoldDB" id="F4QJ27"/>
<gene>
    <name evidence="2" type="ORF">ABI_02900</name>
</gene>
<organism evidence="2 3">
    <name type="scientific">Asticcacaulis biprosthecium C19</name>
    <dbReference type="NCBI Taxonomy" id="715226"/>
    <lineage>
        <taxon>Bacteria</taxon>
        <taxon>Pseudomonadati</taxon>
        <taxon>Pseudomonadota</taxon>
        <taxon>Alphaproteobacteria</taxon>
        <taxon>Caulobacterales</taxon>
        <taxon>Caulobacteraceae</taxon>
        <taxon>Asticcacaulis</taxon>
    </lineage>
</organism>
<proteinExistence type="predicted"/>
<feature type="transmembrane region" description="Helical" evidence="1">
    <location>
        <begin position="292"/>
        <end position="314"/>
    </location>
</feature>
<evidence type="ECO:0008006" key="4">
    <source>
        <dbReference type="Google" id="ProtNLM"/>
    </source>
</evidence>
<evidence type="ECO:0000313" key="2">
    <source>
        <dbReference type="EMBL" id="EGF91858.1"/>
    </source>
</evidence>
<dbReference type="HOGENOM" id="CLU_430648_0_0_5"/>
<keyword evidence="1" id="KW-1133">Transmembrane helix</keyword>
<dbReference type="InterPro" id="IPR011009">
    <property type="entry name" value="Kinase-like_dom_sf"/>
</dbReference>
<dbReference type="STRING" id="715226.ABI_02900"/>
<evidence type="ECO:0000313" key="3">
    <source>
        <dbReference type="Proteomes" id="UP000006512"/>
    </source>
</evidence>
<dbReference type="SUPFAM" id="SSF56112">
    <property type="entry name" value="Protein kinase-like (PK-like)"/>
    <property type="match status" value="1"/>
</dbReference>
<keyword evidence="1" id="KW-0472">Membrane</keyword>
<protein>
    <recommendedName>
        <fullName evidence="4">Sel1 repeat family protein</fullName>
    </recommendedName>
</protein>
<dbReference type="InterPro" id="IPR011990">
    <property type="entry name" value="TPR-like_helical_dom_sf"/>
</dbReference>
<reference evidence="3" key="1">
    <citation type="submission" date="2011-03" db="EMBL/GenBank/DDBJ databases">
        <title>Draft genome sequence of Brevundimonas diminuta.</title>
        <authorList>
            <person name="Brown P.J.B."/>
            <person name="Buechlein A."/>
            <person name="Hemmerich C."/>
            <person name="Brun Y.V."/>
        </authorList>
    </citation>
    <scope>NUCLEOTIDE SEQUENCE [LARGE SCALE GENOMIC DNA]</scope>
    <source>
        <strain evidence="3">C19</strain>
    </source>
</reference>
<name>F4QJ27_9CAUL</name>
<sequence>MSTCPPHAIETVAAFEGGLRLTALRARLFDRFLYDGVYEDQAVLVHEFAPQGLVRRTKGGSIVPTEARFDAPYATARDAWQGVMATRHPHLLAVVAAKGNWVITEAPGPRLVDATGDRAGDFAAALKPLAEAGTVLGTLSPDTVFRSDDGVVFAGRAPDYRDLIALTSDSDLAGPAGYAAPEVFDAKKRAAIGPEADMFAASALMLRMITGRDPADVRTGDLSIEAAGAPERVRMGLALSRKARAESLNAWFDGVTPAAPAKPAPTPPPAPPKPAPGLTIDMPPVKKTRIPIAAWVIGAVVAVPLAITAMTVGLDSWKQAATERQTREAREAVDRCRTAVTRSASDAPSQCTKALSKISDTQSPDYSWVAYNLGVMCERRDACAQGKSALDYYRLAAVDRTTVPGKVANYKVAKLDNGLSLADRHDHFAPAAGVLKKPDAAFIKGHRAVYADANFEIGKIFDTWSRQDSVNGEEAQRLSPGSTRAPQKIALISAINRFEVAKTYGVDTATRLMDLYIRRGDGDAESEQYDQAVSAYKRAGALGSADARFKAAELYFAGHTTSVSQADALDLVQAASEAGNTDAELCLAAMRYFGYPDERDTIGGMASFASLTVRGVNNARLDSLACRDWIRRGQE</sequence>
<dbReference type="SUPFAM" id="SSF81901">
    <property type="entry name" value="HCP-like"/>
    <property type="match status" value="1"/>
</dbReference>
<dbReference type="EMBL" id="GL883077">
    <property type="protein sequence ID" value="EGF91858.1"/>
    <property type="molecule type" value="Genomic_DNA"/>
</dbReference>
<evidence type="ECO:0000256" key="1">
    <source>
        <dbReference type="SAM" id="Phobius"/>
    </source>
</evidence>
<dbReference type="Gene3D" id="1.25.40.10">
    <property type="entry name" value="Tetratricopeptide repeat domain"/>
    <property type="match status" value="1"/>
</dbReference>
<dbReference type="RefSeq" id="WP_006271024.1">
    <property type="nucleotide sequence ID" value="NZ_GL883077.1"/>
</dbReference>
<keyword evidence="1" id="KW-0812">Transmembrane</keyword>
<dbReference type="OrthoDB" id="9817089at2"/>
<dbReference type="Proteomes" id="UP000006512">
    <property type="component" value="Unassembled WGS sequence"/>
</dbReference>
<accession>F4QJ27</accession>
<dbReference type="Gene3D" id="1.10.510.10">
    <property type="entry name" value="Transferase(Phosphotransferase) domain 1"/>
    <property type="match status" value="1"/>
</dbReference>
<keyword evidence="3" id="KW-1185">Reference proteome</keyword>